<sequence>ALRATGHRKLGTQLHQILSGIAGSIQVKLRQCQCVAFSASVQFRLTHYILHLCETCANQATPFRIRRR</sequence>
<name>A0A8J5IGK9_9STRA</name>
<evidence type="ECO:0000313" key="2">
    <source>
        <dbReference type="Proteomes" id="UP000709295"/>
    </source>
</evidence>
<proteinExistence type="predicted"/>
<keyword evidence="2" id="KW-1185">Reference proteome</keyword>
<accession>A0A8J5IGK9</accession>
<dbReference type="EMBL" id="JAENGY010001908">
    <property type="protein sequence ID" value="KAG6946297.1"/>
    <property type="molecule type" value="Genomic_DNA"/>
</dbReference>
<gene>
    <name evidence="1" type="ORF">JG688_00016110</name>
</gene>
<feature type="non-terminal residue" evidence="1">
    <location>
        <position position="1"/>
    </location>
</feature>
<protein>
    <submittedName>
        <fullName evidence="1">Uncharacterized protein</fullName>
    </submittedName>
</protein>
<dbReference type="AlphaFoldDB" id="A0A8J5IGK9"/>
<comment type="caution">
    <text evidence="1">The sequence shown here is derived from an EMBL/GenBank/DDBJ whole genome shotgun (WGS) entry which is preliminary data.</text>
</comment>
<evidence type="ECO:0000313" key="1">
    <source>
        <dbReference type="EMBL" id="KAG6946297.1"/>
    </source>
</evidence>
<reference evidence="1" key="1">
    <citation type="submission" date="2021-01" db="EMBL/GenBank/DDBJ databases">
        <title>Phytophthora aleatoria, a newly-described species from Pinus radiata is distinct from Phytophthora cactorum isolates based on comparative genomics.</title>
        <authorList>
            <person name="Mcdougal R."/>
            <person name="Panda P."/>
            <person name="Williams N."/>
            <person name="Studholme D.J."/>
        </authorList>
    </citation>
    <scope>NUCLEOTIDE SEQUENCE</scope>
    <source>
        <strain evidence="1">NZFS 4037</strain>
    </source>
</reference>
<dbReference type="Proteomes" id="UP000709295">
    <property type="component" value="Unassembled WGS sequence"/>
</dbReference>
<organism evidence="1 2">
    <name type="scientific">Phytophthora aleatoria</name>
    <dbReference type="NCBI Taxonomy" id="2496075"/>
    <lineage>
        <taxon>Eukaryota</taxon>
        <taxon>Sar</taxon>
        <taxon>Stramenopiles</taxon>
        <taxon>Oomycota</taxon>
        <taxon>Peronosporomycetes</taxon>
        <taxon>Peronosporales</taxon>
        <taxon>Peronosporaceae</taxon>
        <taxon>Phytophthora</taxon>
    </lineage>
</organism>